<gene>
    <name evidence="1" type="ORF">P800_01246</name>
</gene>
<dbReference type="EMBL" id="AYHO01000002">
    <property type="protein sequence ID" value="ESJ96422.1"/>
    <property type="molecule type" value="Genomic_DNA"/>
</dbReference>
<organism evidence="1 2">
    <name type="scientific">Acinetobacter lwoffii NCTC 5866 = CIP 64.10 = NIPH 512</name>
    <dbReference type="NCBI Taxonomy" id="981327"/>
    <lineage>
        <taxon>Bacteria</taxon>
        <taxon>Pseudomonadati</taxon>
        <taxon>Pseudomonadota</taxon>
        <taxon>Gammaproteobacteria</taxon>
        <taxon>Moraxellales</taxon>
        <taxon>Moraxellaceae</taxon>
        <taxon>Acinetobacter</taxon>
    </lineage>
</organism>
<dbReference type="Proteomes" id="UP000018465">
    <property type="component" value="Unassembled WGS sequence"/>
</dbReference>
<protein>
    <submittedName>
        <fullName evidence="1">Uncharacterized protein</fullName>
    </submittedName>
</protein>
<keyword evidence="2" id="KW-1185">Reference proteome</keyword>
<evidence type="ECO:0000313" key="2">
    <source>
        <dbReference type="Proteomes" id="UP000018465"/>
    </source>
</evidence>
<accession>A0ABP2ZFX4</accession>
<dbReference type="RefSeq" id="WP_004645347.1">
    <property type="nucleotide sequence ID" value="NZ_KI530561.1"/>
</dbReference>
<evidence type="ECO:0000313" key="1">
    <source>
        <dbReference type="EMBL" id="ESJ96422.1"/>
    </source>
</evidence>
<comment type="caution">
    <text evidence="1">The sequence shown here is derived from an EMBL/GenBank/DDBJ whole genome shotgun (WGS) entry which is preliminary data.</text>
</comment>
<reference evidence="1 2" key="1">
    <citation type="submission" date="2013-10" db="EMBL/GenBank/DDBJ databases">
        <title>The Genome Sequence of Acinetobacter lwoffii NIPH 512.</title>
        <authorList>
            <consortium name="The Broad Institute Genomics Platform"/>
            <consortium name="The Broad Institute Genome Sequencing Center for Infectious Disease"/>
            <person name="Cerqueira G."/>
            <person name="Feldgarden M."/>
            <person name="Courvalin P."/>
            <person name="Grillot-Courvalin C."/>
            <person name="Clermont D."/>
            <person name="Rocha E."/>
            <person name="Yoon E.-J."/>
            <person name="Nemec A."/>
            <person name="Young S.K."/>
            <person name="Zeng Q."/>
            <person name="Gargeya S."/>
            <person name="Fitzgerald M."/>
            <person name="Abouelleil A."/>
            <person name="Alvarado L."/>
            <person name="Berlin A.M."/>
            <person name="Chapman S.B."/>
            <person name="Gainer-Dewar J."/>
            <person name="Goldberg J."/>
            <person name="Gnerre S."/>
            <person name="Griggs A."/>
            <person name="Gujja S."/>
            <person name="Hansen M."/>
            <person name="Howarth C."/>
            <person name="Imamovic A."/>
            <person name="Ireland A."/>
            <person name="Larimer J."/>
            <person name="McCowan C."/>
            <person name="Murphy C."/>
            <person name="Pearson M."/>
            <person name="Poon T.W."/>
            <person name="Priest M."/>
            <person name="Roberts A."/>
            <person name="Saif S."/>
            <person name="Shea T."/>
            <person name="Sykes S."/>
            <person name="Wortman J."/>
            <person name="Nusbaum C."/>
            <person name="Birren B."/>
        </authorList>
    </citation>
    <scope>NUCLEOTIDE SEQUENCE [LARGE SCALE GENOMIC DNA]</scope>
    <source>
        <strain evidence="1 2">NIPH 512</strain>
    </source>
</reference>
<proteinExistence type="predicted"/>
<sequence>MNHLTRQFVDQYERENPNFTSRYCPVADLYDADLDMFHIEEVQDEYVEFKQGGDCE</sequence>
<name>A0ABP2ZFX4_ACILW</name>